<dbReference type="Gene3D" id="3.90.1150.10">
    <property type="entry name" value="Aspartate Aminotransferase, domain 1"/>
    <property type="match status" value="1"/>
</dbReference>
<feature type="binding site" evidence="4">
    <location>
        <position position="101"/>
    </location>
    <ligand>
        <name>pyridoxal 5'-phosphate</name>
        <dbReference type="ChEBI" id="CHEBI:597326"/>
    </ligand>
</feature>
<dbReference type="GO" id="GO:0019441">
    <property type="term" value="P:L-tryptophan catabolic process to kynurenine"/>
    <property type="evidence" value="ECO:0007669"/>
    <property type="project" value="TreeGrafter"/>
</dbReference>
<evidence type="ECO:0000256" key="5">
    <source>
        <dbReference type="NCBIfam" id="TIGR01814"/>
    </source>
</evidence>
<gene>
    <name evidence="4" type="primary">kynU</name>
    <name evidence="7" type="ORF">AVDCRST_MAG07-1540</name>
</gene>
<dbReference type="InterPro" id="IPR015421">
    <property type="entry name" value="PyrdxlP-dep_Trfase_major"/>
</dbReference>
<dbReference type="EMBL" id="CADCUB010000081">
    <property type="protein sequence ID" value="CAA9326548.1"/>
    <property type="molecule type" value="Genomic_DNA"/>
</dbReference>
<comment type="caution">
    <text evidence="4">Lacks conserved residue(s) required for the propagation of feature annotation.</text>
</comment>
<dbReference type="AlphaFoldDB" id="A0A6J4LE89"/>
<keyword evidence="2 4" id="KW-0378">Hydrolase</keyword>
<dbReference type="GO" id="GO:0005737">
    <property type="term" value="C:cytoplasm"/>
    <property type="evidence" value="ECO:0007669"/>
    <property type="project" value="UniProtKB-UniRule"/>
</dbReference>
<dbReference type="Gene3D" id="3.40.640.10">
    <property type="entry name" value="Type I PLP-dependent aspartate aminotransferase-like (Major domain)"/>
    <property type="match status" value="1"/>
</dbReference>
<reference evidence="7" key="1">
    <citation type="submission" date="2020-02" db="EMBL/GenBank/DDBJ databases">
        <authorList>
            <person name="Meier V. D."/>
        </authorList>
    </citation>
    <scope>NUCLEOTIDE SEQUENCE</scope>
    <source>
        <strain evidence="7">AVDCRST_MAG07</strain>
    </source>
</reference>
<accession>A0A6J4LE89</accession>
<comment type="function">
    <text evidence="4 6">Catalyzes the cleavage of L-kynurenine (L-Kyn) and L-3-hydroxykynurenine (L-3OHKyn) into anthranilic acid (AA) and 3-hydroxyanthranilic acid (3-OHAA), respectively.</text>
</comment>
<comment type="catalytic activity">
    <reaction evidence="6">
        <text>3-hydroxy-L-kynurenine + H2O = 3-hydroxyanthranilate + L-alanine + H(+)</text>
        <dbReference type="Rhea" id="RHEA:25143"/>
        <dbReference type="ChEBI" id="CHEBI:15377"/>
        <dbReference type="ChEBI" id="CHEBI:15378"/>
        <dbReference type="ChEBI" id="CHEBI:36559"/>
        <dbReference type="ChEBI" id="CHEBI:57972"/>
        <dbReference type="ChEBI" id="CHEBI:58125"/>
        <dbReference type="EC" id="3.7.1.3"/>
    </reaction>
</comment>
<feature type="binding site" evidence="4">
    <location>
        <position position="231"/>
    </location>
    <ligand>
        <name>pyridoxal 5'-phosphate</name>
        <dbReference type="ChEBI" id="CHEBI:597326"/>
    </ligand>
</feature>
<feature type="binding site" evidence="4">
    <location>
        <position position="287"/>
    </location>
    <ligand>
        <name>pyridoxal 5'-phosphate</name>
        <dbReference type="ChEBI" id="CHEBI:597326"/>
    </ligand>
</feature>
<dbReference type="PANTHER" id="PTHR14084:SF0">
    <property type="entry name" value="KYNURENINASE"/>
    <property type="match status" value="1"/>
</dbReference>
<evidence type="ECO:0000256" key="3">
    <source>
        <dbReference type="ARBA" id="ARBA00022898"/>
    </source>
</evidence>
<comment type="catalytic activity">
    <reaction evidence="4 6">
        <text>L-kynurenine + H2O = anthranilate + L-alanine + H(+)</text>
        <dbReference type="Rhea" id="RHEA:16813"/>
        <dbReference type="ChEBI" id="CHEBI:15377"/>
        <dbReference type="ChEBI" id="CHEBI:15378"/>
        <dbReference type="ChEBI" id="CHEBI:16567"/>
        <dbReference type="ChEBI" id="CHEBI:57959"/>
        <dbReference type="ChEBI" id="CHEBI:57972"/>
        <dbReference type="EC" id="3.7.1.3"/>
    </reaction>
</comment>
<organism evidence="7">
    <name type="scientific">uncultured Frankineae bacterium</name>
    <dbReference type="NCBI Taxonomy" id="437475"/>
    <lineage>
        <taxon>Bacteria</taxon>
        <taxon>Bacillati</taxon>
        <taxon>Actinomycetota</taxon>
        <taxon>Actinomycetes</taxon>
        <taxon>Frankiales</taxon>
        <taxon>environmental samples</taxon>
    </lineage>
</organism>
<dbReference type="GO" id="GO:0097053">
    <property type="term" value="P:L-kynurenine catabolic process"/>
    <property type="evidence" value="ECO:0007669"/>
    <property type="project" value="UniProtKB-UniRule"/>
</dbReference>
<name>A0A6J4LE89_9ACTN</name>
<dbReference type="PIRSF" id="PIRSF038800">
    <property type="entry name" value="KYNU"/>
    <property type="match status" value="1"/>
</dbReference>
<comment type="pathway">
    <text evidence="4 6">Cofactor biosynthesis; NAD(+) biosynthesis; quinolinate from L-kynurenine: step 2/3.</text>
</comment>
<keyword evidence="1 4" id="KW-0662">Pyridine nucleotide biosynthesis</keyword>
<evidence type="ECO:0000256" key="2">
    <source>
        <dbReference type="ARBA" id="ARBA00022801"/>
    </source>
</evidence>
<dbReference type="PANTHER" id="PTHR14084">
    <property type="entry name" value="KYNURENINASE"/>
    <property type="match status" value="1"/>
</dbReference>
<dbReference type="GO" id="GO:0030170">
    <property type="term" value="F:pyridoxal phosphate binding"/>
    <property type="evidence" value="ECO:0007669"/>
    <property type="project" value="UniProtKB-UniRule"/>
</dbReference>
<dbReference type="NCBIfam" id="TIGR01814">
    <property type="entry name" value="kynureninase"/>
    <property type="match status" value="1"/>
</dbReference>
<feature type="binding site" evidence="4">
    <location>
        <position position="209"/>
    </location>
    <ligand>
        <name>pyridoxal 5'-phosphate</name>
        <dbReference type="ChEBI" id="CHEBI:597326"/>
    </ligand>
</feature>
<comment type="similarity">
    <text evidence="4 6">Belongs to the kynureninase family.</text>
</comment>
<evidence type="ECO:0000256" key="4">
    <source>
        <dbReference type="HAMAP-Rule" id="MF_01970"/>
    </source>
</evidence>
<dbReference type="InterPro" id="IPR015424">
    <property type="entry name" value="PyrdxlP-dep_Trfase"/>
</dbReference>
<dbReference type="InterPro" id="IPR015422">
    <property type="entry name" value="PyrdxlP-dep_Trfase_small"/>
</dbReference>
<dbReference type="GO" id="GO:0019805">
    <property type="term" value="P:quinolinate biosynthetic process"/>
    <property type="evidence" value="ECO:0007669"/>
    <property type="project" value="UniProtKB-UniRule"/>
</dbReference>
<dbReference type="GO" id="GO:0043420">
    <property type="term" value="P:anthranilate metabolic process"/>
    <property type="evidence" value="ECO:0007669"/>
    <property type="project" value="TreeGrafter"/>
</dbReference>
<comment type="cofactor">
    <cofactor evidence="4 6">
        <name>pyridoxal 5'-phosphate</name>
        <dbReference type="ChEBI" id="CHEBI:597326"/>
    </cofactor>
</comment>
<dbReference type="GO" id="GO:0030429">
    <property type="term" value="F:kynureninase activity"/>
    <property type="evidence" value="ECO:0007669"/>
    <property type="project" value="UniProtKB-UniRule"/>
</dbReference>
<feature type="modified residue" description="N6-(pyridoxal phosphate)lysine" evidence="4">
    <location>
        <position position="232"/>
    </location>
</feature>
<dbReference type="UniPathway" id="UPA00334">
    <property type="reaction ID" value="UER00455"/>
</dbReference>
<dbReference type="GO" id="GO:0009435">
    <property type="term" value="P:NAD+ biosynthetic process"/>
    <property type="evidence" value="ECO:0007669"/>
    <property type="project" value="UniProtKB-UniRule"/>
</dbReference>
<keyword evidence="3 4" id="KW-0663">Pyridoxal phosphate</keyword>
<comment type="subunit">
    <text evidence="4 6">Homodimer.</text>
</comment>
<dbReference type="HAMAP" id="MF_01970">
    <property type="entry name" value="Kynureninase"/>
    <property type="match status" value="1"/>
</dbReference>
<feature type="binding site" evidence="4">
    <location>
        <position position="206"/>
    </location>
    <ligand>
        <name>pyridoxal 5'-phosphate</name>
        <dbReference type="ChEBI" id="CHEBI:597326"/>
    </ligand>
</feature>
<evidence type="ECO:0000256" key="1">
    <source>
        <dbReference type="ARBA" id="ARBA00022642"/>
    </source>
</evidence>
<feature type="binding site" evidence="4">
    <location>
        <position position="261"/>
    </location>
    <ligand>
        <name>pyridoxal 5'-phosphate</name>
        <dbReference type="ChEBI" id="CHEBI:597326"/>
    </ligand>
</feature>
<proteinExistence type="inferred from homology"/>
<evidence type="ECO:0000313" key="7">
    <source>
        <dbReference type="EMBL" id="CAA9326548.1"/>
    </source>
</evidence>
<dbReference type="SUPFAM" id="SSF53383">
    <property type="entry name" value="PLP-dependent transferases"/>
    <property type="match status" value="1"/>
</dbReference>
<feature type="binding site" evidence="4">
    <location>
        <position position="102"/>
    </location>
    <ligand>
        <name>pyridoxal 5'-phosphate</name>
        <dbReference type="ChEBI" id="CHEBI:597326"/>
    </ligand>
</feature>
<feature type="binding site" evidence="4">
    <location>
        <begin position="129"/>
        <end position="132"/>
    </location>
    <ligand>
        <name>pyridoxal 5'-phosphate</name>
        <dbReference type="ChEBI" id="CHEBI:597326"/>
    </ligand>
</feature>
<evidence type="ECO:0000256" key="6">
    <source>
        <dbReference type="PIRNR" id="PIRNR038800"/>
    </source>
</evidence>
<comment type="pathway">
    <text evidence="4 6">Amino-acid degradation; L-kynurenine degradation; L-alanine and anthranilate from L-kynurenine: step 1/1.</text>
</comment>
<sequence>MNDLAAQARELDAADPLAHLRERFLGVDDPSVVAYFDGNSLGRPLRATAERMDAFVREQWGGRLIRGWTDEWLDWPLVVGDRLGAVALGAAAGQVVVADSTTVLLYKLIRAAVDAQPDRREIVVDTDNFPTDRYIVEGIAAERGRVVRWVETDPVAGITPEQVAEVVGPDTALLVFSHVAYRSAFVADAAQITRLAHDAGALVLWDLSHSVGSVPVALDAWEADLAVGCTYKYLNAGPGSPAFGYVAARHQGRLRQPVQGWMGRADLFEMGPGYEAAPGVRSVLSGTPPILAMVPLGAGLDLLEEAGIAAVRAKSELLTQYVVEVADAELVPLGFRVASPRDPERRGSHVTLCHPDARALNGRLVEAGVIPDFRAPDGLRIGLSPLSTSFAEVHRGMELLREVASRG</sequence>
<dbReference type="InterPro" id="IPR010111">
    <property type="entry name" value="Kynureninase"/>
</dbReference>
<dbReference type="EC" id="3.7.1.3" evidence="4 5"/>
<protein>
    <recommendedName>
        <fullName evidence="4 5">Kynureninase</fullName>
        <ecNumber evidence="4 5">3.7.1.3</ecNumber>
    </recommendedName>
    <alternativeName>
        <fullName evidence="4">L-kynurenine hydrolase</fullName>
    </alternativeName>
</protein>
<dbReference type="UniPathway" id="UPA00253">
    <property type="reaction ID" value="UER00329"/>
</dbReference>
<dbReference type="Pfam" id="PF22580">
    <property type="entry name" value="KYNU_C"/>
    <property type="match status" value="1"/>
</dbReference>